<accession>A0AA86RRU8</accession>
<sequence length="80" mass="9001">MTVTNVDQQRTVQMVWAFGSGSGSVRSVWKQIHVTSRGTHLGVLDWMGMTMWMLARPHIGHEMLSMQLLLDISSTASRDN</sequence>
<dbReference type="Proteomes" id="UP001189624">
    <property type="component" value="Chromosome 1"/>
</dbReference>
<gene>
    <name evidence="1" type="ORF">AYBTSS11_LOCUS3216</name>
</gene>
<evidence type="ECO:0000313" key="1">
    <source>
        <dbReference type="EMBL" id="CAJ1902791.1"/>
    </source>
</evidence>
<protein>
    <submittedName>
        <fullName evidence="1">Uncharacterized protein</fullName>
    </submittedName>
</protein>
<name>A0AA86RRU8_9FABA</name>
<proteinExistence type="predicted"/>
<dbReference type="AlphaFoldDB" id="A0AA86RRU8"/>
<evidence type="ECO:0000313" key="2">
    <source>
        <dbReference type="Proteomes" id="UP001189624"/>
    </source>
</evidence>
<dbReference type="Gramene" id="rna-AYBTSS11_LOCUS3216">
    <property type="protein sequence ID" value="CAJ1902791.1"/>
    <property type="gene ID" value="gene-AYBTSS11_LOCUS3216"/>
</dbReference>
<organism evidence="1 2">
    <name type="scientific">Sphenostylis stenocarpa</name>
    <dbReference type="NCBI Taxonomy" id="92480"/>
    <lineage>
        <taxon>Eukaryota</taxon>
        <taxon>Viridiplantae</taxon>
        <taxon>Streptophyta</taxon>
        <taxon>Embryophyta</taxon>
        <taxon>Tracheophyta</taxon>
        <taxon>Spermatophyta</taxon>
        <taxon>Magnoliopsida</taxon>
        <taxon>eudicotyledons</taxon>
        <taxon>Gunneridae</taxon>
        <taxon>Pentapetalae</taxon>
        <taxon>rosids</taxon>
        <taxon>fabids</taxon>
        <taxon>Fabales</taxon>
        <taxon>Fabaceae</taxon>
        <taxon>Papilionoideae</taxon>
        <taxon>50 kb inversion clade</taxon>
        <taxon>NPAAA clade</taxon>
        <taxon>indigoferoid/millettioid clade</taxon>
        <taxon>Phaseoleae</taxon>
        <taxon>Sphenostylis</taxon>
    </lineage>
</organism>
<reference evidence="1" key="1">
    <citation type="submission" date="2023-10" db="EMBL/GenBank/DDBJ databases">
        <authorList>
            <person name="Domelevo Entfellner J.-B."/>
        </authorList>
    </citation>
    <scope>NUCLEOTIDE SEQUENCE</scope>
</reference>
<dbReference type="EMBL" id="OY731398">
    <property type="protein sequence ID" value="CAJ1902791.1"/>
    <property type="molecule type" value="Genomic_DNA"/>
</dbReference>
<keyword evidence="2" id="KW-1185">Reference proteome</keyword>